<dbReference type="STRING" id="623281.SAMN05421747_11736"/>
<dbReference type="Pfam" id="PF14322">
    <property type="entry name" value="SusD-like_3"/>
    <property type="match status" value="1"/>
</dbReference>
<dbReference type="Proteomes" id="UP000199577">
    <property type="component" value="Unassembled WGS sequence"/>
</dbReference>
<evidence type="ECO:0000256" key="1">
    <source>
        <dbReference type="ARBA" id="ARBA00004442"/>
    </source>
</evidence>
<feature type="domain" description="RagB/SusD" evidence="7">
    <location>
        <begin position="310"/>
        <end position="599"/>
    </location>
</feature>
<dbReference type="OrthoDB" id="691231at2"/>
<dbReference type="Pfam" id="PF07980">
    <property type="entry name" value="SusD_RagB"/>
    <property type="match status" value="1"/>
</dbReference>
<reference evidence="10" key="1">
    <citation type="submission" date="2016-10" db="EMBL/GenBank/DDBJ databases">
        <authorList>
            <person name="Varghese N."/>
            <person name="Submissions S."/>
        </authorList>
    </citation>
    <scope>NUCLEOTIDE SEQUENCE [LARGE SCALE GENOMIC DNA]</scope>
    <source>
        <strain evidence="10">DSM 22900</strain>
    </source>
</reference>
<dbReference type="RefSeq" id="WP_090974630.1">
    <property type="nucleotide sequence ID" value="NZ_FOLL01000017.1"/>
</dbReference>
<gene>
    <name evidence="9" type="ORF">SAMN05421747_11736</name>
</gene>
<dbReference type="Gene3D" id="1.25.40.390">
    <property type="match status" value="1"/>
</dbReference>
<comment type="similarity">
    <text evidence="2">Belongs to the SusD family.</text>
</comment>
<dbReference type="SUPFAM" id="SSF48452">
    <property type="entry name" value="TPR-like"/>
    <property type="match status" value="1"/>
</dbReference>
<evidence type="ECO:0000259" key="8">
    <source>
        <dbReference type="Pfam" id="PF14322"/>
    </source>
</evidence>
<dbReference type="GO" id="GO:0009279">
    <property type="term" value="C:cell outer membrane"/>
    <property type="evidence" value="ECO:0007669"/>
    <property type="project" value="UniProtKB-SubCell"/>
</dbReference>
<evidence type="ECO:0000256" key="5">
    <source>
        <dbReference type="ARBA" id="ARBA00023237"/>
    </source>
</evidence>
<proteinExistence type="inferred from homology"/>
<evidence type="ECO:0000313" key="9">
    <source>
        <dbReference type="EMBL" id="SFC64417.1"/>
    </source>
</evidence>
<dbReference type="InterPro" id="IPR033985">
    <property type="entry name" value="SusD-like_N"/>
</dbReference>
<evidence type="ECO:0000256" key="2">
    <source>
        <dbReference type="ARBA" id="ARBA00006275"/>
    </source>
</evidence>
<accession>A0A1I1KUB3</accession>
<evidence type="ECO:0000259" key="7">
    <source>
        <dbReference type="Pfam" id="PF07980"/>
    </source>
</evidence>
<keyword evidence="10" id="KW-1185">Reference proteome</keyword>
<keyword evidence="5" id="KW-0998">Cell outer membrane</keyword>
<feature type="chain" id="PRO_5011560483" evidence="6">
    <location>
        <begin position="19"/>
        <end position="600"/>
    </location>
</feature>
<evidence type="ECO:0000256" key="4">
    <source>
        <dbReference type="ARBA" id="ARBA00023136"/>
    </source>
</evidence>
<name>A0A1I1KUB3_9SPHI</name>
<dbReference type="EMBL" id="FOLL01000017">
    <property type="protein sequence ID" value="SFC64417.1"/>
    <property type="molecule type" value="Genomic_DNA"/>
</dbReference>
<evidence type="ECO:0000256" key="6">
    <source>
        <dbReference type="SAM" id="SignalP"/>
    </source>
</evidence>
<keyword evidence="3 6" id="KW-0732">Signal</keyword>
<organism evidence="9 10">
    <name type="scientific">Parapedobacter composti</name>
    <dbReference type="NCBI Taxonomy" id="623281"/>
    <lineage>
        <taxon>Bacteria</taxon>
        <taxon>Pseudomonadati</taxon>
        <taxon>Bacteroidota</taxon>
        <taxon>Sphingobacteriia</taxon>
        <taxon>Sphingobacteriales</taxon>
        <taxon>Sphingobacteriaceae</taxon>
        <taxon>Parapedobacter</taxon>
    </lineage>
</organism>
<evidence type="ECO:0000256" key="3">
    <source>
        <dbReference type="ARBA" id="ARBA00022729"/>
    </source>
</evidence>
<dbReference type="AlphaFoldDB" id="A0A1I1KUB3"/>
<dbReference type="InterPro" id="IPR011990">
    <property type="entry name" value="TPR-like_helical_dom_sf"/>
</dbReference>
<feature type="signal peptide" evidence="6">
    <location>
        <begin position="1"/>
        <end position="18"/>
    </location>
</feature>
<feature type="domain" description="SusD-like N-terminal" evidence="8">
    <location>
        <begin position="23"/>
        <end position="227"/>
    </location>
</feature>
<keyword evidence="4" id="KW-0472">Membrane</keyword>
<sequence length="600" mass="68994">MKRICLLSSFVISLLVYASCNKEFLEKRPDEDLSIDDVFAEVSYAESFLTSVYSNLPEEMNFNNNWGNNPFIGASDEMEMPYTDVFSRFMNNGSWSADNTMREIWERSARGIRKANIFLENIDRTPMTSRVGGEQLKARWKGEALFLRGFFHFLLARVYGPIPIMDRSYQTDEDFTKIRRAPLEQVVDFIVAQCDTAAGLLTMTVGENDLGRATTAAALALKARVLLYMASPLWNGNPDYVGFTDKEGTLLFPQTYDATRWETAMRAAKDCIDQLEMAGYGLYYAPSGDPVDNYQRLFIENHNKEIIFVRNMGNFGQIEQVSAPNGMGGWSGNAPTQELVDAYQMSNGESPILGYRDDLTPITNPLSGYQESGYTDVGHPKGYHPSNIHMRYVGREPRFYASINYNEAVWRGRRIEFMRLGRDGIKGGPDYTPTGYLMKKHLDPQVDVPQGRYSLKTWIFFRLGEQYLNYAEALNEAVGPVDDVYTYVNAIRARAGLPGLKEGLTRDEMRERIRHERRIELAFETHRYFDCHRWKIAHITDAGKITGMDINQGEFNRDDRFYRRTLIETRVFESPKHYLWPIPLYDILRNQNLVQNPGWE</sequence>
<dbReference type="InterPro" id="IPR012944">
    <property type="entry name" value="SusD_RagB_dom"/>
</dbReference>
<comment type="subcellular location">
    <subcellularLocation>
        <location evidence="1">Cell outer membrane</location>
    </subcellularLocation>
</comment>
<protein>
    <submittedName>
        <fullName evidence="9">Starch-binding associating with outer membrane</fullName>
    </submittedName>
</protein>
<evidence type="ECO:0000313" key="10">
    <source>
        <dbReference type="Proteomes" id="UP000199577"/>
    </source>
</evidence>